<feature type="compositionally biased region" description="Basic and acidic residues" evidence="1">
    <location>
        <begin position="448"/>
        <end position="462"/>
    </location>
</feature>
<accession>A0ABD6E438</accession>
<feature type="compositionally biased region" description="Basic and acidic residues" evidence="1">
    <location>
        <begin position="66"/>
        <end position="101"/>
    </location>
</feature>
<reference evidence="3 4" key="1">
    <citation type="submission" date="2024-08" db="EMBL/GenBank/DDBJ databases">
        <title>Gnathostoma spinigerum genome.</title>
        <authorList>
            <person name="Gonzalez-Bertolin B."/>
            <person name="Monzon S."/>
            <person name="Zaballos A."/>
            <person name="Jimenez P."/>
            <person name="Dekumyoy P."/>
            <person name="Varona S."/>
            <person name="Cuesta I."/>
            <person name="Sumanam S."/>
            <person name="Adisakwattana P."/>
            <person name="Gasser R.B."/>
            <person name="Hernandez-Gonzalez A."/>
            <person name="Young N.D."/>
            <person name="Perteguer M.J."/>
        </authorList>
    </citation>
    <scope>NUCLEOTIDE SEQUENCE [LARGE SCALE GENOMIC DNA]</scope>
    <source>
        <strain evidence="3">AL3</strain>
        <tissue evidence="3">Liver</tissue>
    </source>
</reference>
<feature type="compositionally biased region" description="Polar residues" evidence="1">
    <location>
        <begin position="393"/>
        <end position="412"/>
    </location>
</feature>
<feature type="compositionally biased region" description="Polar residues" evidence="1">
    <location>
        <begin position="372"/>
        <end position="383"/>
    </location>
</feature>
<protein>
    <recommendedName>
        <fullName evidence="2">SPT2 homolog N-terminal domain-containing protein</fullName>
    </recommendedName>
</protein>
<dbReference type="Pfam" id="PF22878">
    <property type="entry name" value="SPT2_N"/>
    <property type="match status" value="1"/>
</dbReference>
<sequence length="468" mass="52588">MDTFDEILRLASGNKAEAKKKVKEIDQTTSKVKFERIKQLEAVRKAAKNEPTKKQISASVPNTSKKKTEETVDKSRIASFLRKKEEEKRRQEQEKIRQKENLIQKRLEAHGGKATKRMAKAFGTSPLELQRKYGHDAAHEEYLKRLELREEEEMERLNMEFRGTVAKAIERKKKVDEKIDTSQKSQKPHRMAITKKNSMRYLTKEDSPEPTASGSSLKKPPPAVPKKRAPPPASAVNFDLLMKKAEAIQKGEPPPRSPSPPQKSVEAQRNKYSIGTIKKSNSGSLKSSDKFIASSTKGDTSARKPSLSASRTMTMTVPAARNASSKKDLAEPPSSKYRGNGVGEMRKSLPKNSYPPPSSPSRALKQQKHVDCSSSNKSNSAFQKNIIREKNSNAESSSSTRNFQSGIQNSSGPPRRYLPGDLRYQKSNCQSQPSLPMSAKSSTVIRNEPLRRDRPSERDNFRKYLFST</sequence>
<dbReference type="AlphaFoldDB" id="A0ABD6E438"/>
<proteinExistence type="predicted"/>
<keyword evidence="4" id="KW-1185">Reference proteome</keyword>
<dbReference type="Proteomes" id="UP001608902">
    <property type="component" value="Unassembled WGS sequence"/>
</dbReference>
<name>A0ABD6E438_9BILA</name>
<feature type="compositionally biased region" description="Polar residues" evidence="1">
    <location>
        <begin position="54"/>
        <end position="63"/>
    </location>
</feature>
<feature type="domain" description="SPT2 homolog N-terminal" evidence="2">
    <location>
        <begin position="46"/>
        <end position="120"/>
    </location>
</feature>
<comment type="caution">
    <text evidence="3">The sequence shown here is derived from an EMBL/GenBank/DDBJ whole genome shotgun (WGS) entry which is preliminary data.</text>
</comment>
<evidence type="ECO:0000313" key="3">
    <source>
        <dbReference type="EMBL" id="MFH4974708.1"/>
    </source>
</evidence>
<evidence type="ECO:0000259" key="2">
    <source>
        <dbReference type="Pfam" id="PF22878"/>
    </source>
</evidence>
<feature type="compositionally biased region" description="Polar residues" evidence="1">
    <location>
        <begin position="265"/>
        <end position="286"/>
    </location>
</feature>
<feature type="compositionally biased region" description="Polar residues" evidence="1">
    <location>
        <begin position="425"/>
        <end position="445"/>
    </location>
</feature>
<gene>
    <name evidence="3" type="ORF">AB6A40_001417</name>
</gene>
<dbReference type="EMBL" id="JBGFUD010000525">
    <property type="protein sequence ID" value="MFH4974708.1"/>
    <property type="molecule type" value="Genomic_DNA"/>
</dbReference>
<feature type="region of interest" description="Disordered" evidence="1">
    <location>
        <begin position="170"/>
        <end position="468"/>
    </location>
</feature>
<dbReference type="InterPro" id="IPR054552">
    <property type="entry name" value="SPT2_N"/>
</dbReference>
<evidence type="ECO:0000256" key="1">
    <source>
        <dbReference type="SAM" id="MobiDB-lite"/>
    </source>
</evidence>
<feature type="compositionally biased region" description="Pro residues" evidence="1">
    <location>
        <begin position="252"/>
        <end position="261"/>
    </location>
</feature>
<organism evidence="3 4">
    <name type="scientific">Gnathostoma spinigerum</name>
    <dbReference type="NCBI Taxonomy" id="75299"/>
    <lineage>
        <taxon>Eukaryota</taxon>
        <taxon>Metazoa</taxon>
        <taxon>Ecdysozoa</taxon>
        <taxon>Nematoda</taxon>
        <taxon>Chromadorea</taxon>
        <taxon>Rhabditida</taxon>
        <taxon>Spirurina</taxon>
        <taxon>Gnathostomatomorpha</taxon>
        <taxon>Gnathostomatoidea</taxon>
        <taxon>Gnathostomatidae</taxon>
        <taxon>Gnathostoma</taxon>
    </lineage>
</organism>
<evidence type="ECO:0000313" key="4">
    <source>
        <dbReference type="Proteomes" id="UP001608902"/>
    </source>
</evidence>
<feature type="region of interest" description="Disordered" evidence="1">
    <location>
        <begin position="45"/>
        <end position="101"/>
    </location>
</feature>